<accession>A0A2Z3H7R8</accession>
<organism evidence="2 3">
    <name type="scientific">Gemmata obscuriglobus</name>
    <dbReference type="NCBI Taxonomy" id="114"/>
    <lineage>
        <taxon>Bacteria</taxon>
        <taxon>Pseudomonadati</taxon>
        <taxon>Planctomycetota</taxon>
        <taxon>Planctomycetia</taxon>
        <taxon>Gemmatales</taxon>
        <taxon>Gemmataceae</taxon>
        <taxon>Gemmata</taxon>
    </lineage>
</organism>
<gene>
    <name evidence="2" type="ORF">C1280_23200</name>
</gene>
<evidence type="ECO:0000256" key="1">
    <source>
        <dbReference type="SAM" id="MobiDB-lite"/>
    </source>
</evidence>
<proteinExistence type="predicted"/>
<dbReference type="EMBL" id="CP025958">
    <property type="protein sequence ID" value="AWM39616.1"/>
    <property type="molecule type" value="Genomic_DNA"/>
</dbReference>
<dbReference type="KEGG" id="gog:C1280_23200"/>
<name>A0A2Z3H7R8_9BACT</name>
<protein>
    <submittedName>
        <fullName evidence="2">Uncharacterized protein</fullName>
    </submittedName>
</protein>
<dbReference type="OrthoDB" id="215737at2"/>
<dbReference type="RefSeq" id="WP_010035035.1">
    <property type="nucleotide sequence ID" value="NZ_CP025958.1"/>
</dbReference>
<feature type="compositionally biased region" description="Low complexity" evidence="1">
    <location>
        <begin position="156"/>
        <end position="169"/>
    </location>
</feature>
<keyword evidence="3" id="KW-1185">Reference proteome</keyword>
<feature type="compositionally biased region" description="Low complexity" evidence="1">
    <location>
        <begin position="207"/>
        <end position="233"/>
    </location>
</feature>
<dbReference type="PROSITE" id="PS51257">
    <property type="entry name" value="PROKAR_LIPOPROTEIN"/>
    <property type="match status" value="1"/>
</dbReference>
<evidence type="ECO:0000313" key="3">
    <source>
        <dbReference type="Proteomes" id="UP000245802"/>
    </source>
</evidence>
<feature type="region of interest" description="Disordered" evidence="1">
    <location>
        <begin position="155"/>
        <end position="247"/>
    </location>
</feature>
<evidence type="ECO:0000313" key="2">
    <source>
        <dbReference type="EMBL" id="AWM39616.1"/>
    </source>
</evidence>
<reference evidence="2 3" key="1">
    <citation type="submission" date="2018-01" db="EMBL/GenBank/DDBJ databases">
        <title>G. obscuriglobus.</title>
        <authorList>
            <person name="Franke J."/>
            <person name="Blomberg W."/>
            <person name="Selmecki A."/>
        </authorList>
    </citation>
    <scope>NUCLEOTIDE SEQUENCE [LARGE SCALE GENOMIC DNA]</scope>
    <source>
        <strain evidence="2 3">DSM 5831</strain>
    </source>
</reference>
<sequence length="292" mass="31276">MNPVRAALLGLATLTGSGCFNARLSGPDWFYHHAARNLTEKPIAHHDERKFTRMVERRAKDAWEQVCGSSGWRHSDPYGHGFREGFVDYVEAGGTGEPPYLPPFRYRLTKYRTTEGLRAIEDWYAGFRHGAAVARGSGLRELNYIPLPGPAIPVDAHGAPPSAPHAATVPPAPTGSGPKSEALPAPRQAPGSLPQMPPPIPPASKFGGAQATPASAIAAPAGEAAEPAGPWEPNQSTAENRKPVVRVKTHPPTVLEILTASSRSKLKGDFGSWQSAETVAKLLRTSQLVRDQ</sequence>
<dbReference type="Proteomes" id="UP000245802">
    <property type="component" value="Chromosome"/>
</dbReference>
<dbReference type="AlphaFoldDB" id="A0A2Z3H7R8"/>